<feature type="compositionally biased region" description="Low complexity" evidence="1">
    <location>
        <begin position="107"/>
        <end position="118"/>
    </location>
</feature>
<comment type="caution">
    <text evidence="2">The sequence shown here is derived from an EMBL/GenBank/DDBJ whole genome shotgun (WGS) entry which is preliminary data.</text>
</comment>
<dbReference type="EMBL" id="JACAZF010000015">
    <property type="protein sequence ID" value="KAF7290262.1"/>
    <property type="molecule type" value="Genomic_DNA"/>
</dbReference>
<keyword evidence="3" id="KW-1185">Reference proteome</keyword>
<sequence length="448" mass="48026">MSLEAVVDVVRVVRETRAGSASAALSSLTFSSGTGQRLGLHATDVVARNPRTAGRVLEAAASDAICVHLQRIPKEAIQSSCSIAPSCLMTLTPKPSLARTGAHPAHSPSLSSLLPSSRPRTTAACSKRVHNTLGETTSSSWEFWGQISRRSPSGRSTGAKLAARNARHCLFIPVDFPAICLLYPGHDFGPSLVASPGSRLGPRSSSPGCLQRLIAAVSARLRGLQQSTDDIFAASVARVVREIGEQQPHLFLVLVGISNASEQGNGWVCAHRTLLRENPRTAGRVLVRSAWDSQGREHEYLPPPSQNIKRNGPATGSARPGRRFQKEAAARPASFANDRGKQRYVRTSPANPKRNGPLAVAILHRAISSRHLLPNLDLVHPGRSITLARGCVMCMRCPNPAAGCRPSAALRRPKRHEGLGETYCFPQHASRTDPPPVSLDALLEQEPT</sequence>
<dbReference type="AlphaFoldDB" id="A0A8H6S1R3"/>
<proteinExistence type="predicted"/>
<dbReference type="RefSeq" id="XP_037213840.1">
    <property type="nucleotide sequence ID" value="XM_037369844.1"/>
</dbReference>
<gene>
    <name evidence="2" type="ORF">MIND_01339900</name>
</gene>
<feature type="region of interest" description="Disordered" evidence="1">
    <location>
        <begin position="295"/>
        <end position="352"/>
    </location>
</feature>
<evidence type="ECO:0000256" key="1">
    <source>
        <dbReference type="SAM" id="MobiDB-lite"/>
    </source>
</evidence>
<protein>
    <submittedName>
        <fullName evidence="2">Uncharacterized protein</fullName>
    </submittedName>
</protein>
<evidence type="ECO:0000313" key="2">
    <source>
        <dbReference type="EMBL" id="KAF7290262.1"/>
    </source>
</evidence>
<name>A0A8H6S1R3_9AGAR</name>
<accession>A0A8H6S1R3</accession>
<organism evidence="2 3">
    <name type="scientific">Mycena indigotica</name>
    <dbReference type="NCBI Taxonomy" id="2126181"/>
    <lineage>
        <taxon>Eukaryota</taxon>
        <taxon>Fungi</taxon>
        <taxon>Dikarya</taxon>
        <taxon>Basidiomycota</taxon>
        <taxon>Agaricomycotina</taxon>
        <taxon>Agaricomycetes</taxon>
        <taxon>Agaricomycetidae</taxon>
        <taxon>Agaricales</taxon>
        <taxon>Marasmiineae</taxon>
        <taxon>Mycenaceae</taxon>
        <taxon>Mycena</taxon>
    </lineage>
</organism>
<feature type="region of interest" description="Disordered" evidence="1">
    <location>
        <begin position="97"/>
        <end position="118"/>
    </location>
</feature>
<reference evidence="2" key="1">
    <citation type="submission" date="2020-05" db="EMBL/GenBank/DDBJ databases">
        <title>Mycena genomes resolve the evolution of fungal bioluminescence.</title>
        <authorList>
            <person name="Tsai I.J."/>
        </authorList>
    </citation>
    <scope>NUCLEOTIDE SEQUENCE</scope>
    <source>
        <strain evidence="2">171206Taipei</strain>
    </source>
</reference>
<dbReference type="Proteomes" id="UP000636479">
    <property type="component" value="Unassembled WGS sequence"/>
</dbReference>
<dbReference type="GeneID" id="59352360"/>
<evidence type="ECO:0000313" key="3">
    <source>
        <dbReference type="Proteomes" id="UP000636479"/>
    </source>
</evidence>